<protein>
    <recommendedName>
        <fullName evidence="5">HIT domain-containing protein</fullName>
    </recommendedName>
</protein>
<evidence type="ECO:0000313" key="6">
    <source>
        <dbReference type="EMBL" id="CBE68434.1"/>
    </source>
</evidence>
<dbReference type="eggNOG" id="COG0537">
    <property type="taxonomic scope" value="Bacteria"/>
</dbReference>
<keyword evidence="1" id="KW-0547">Nucleotide-binding</keyword>
<sequence length="152" mass="17102">MVYVENHGPSGCIFCEASASRQDEKALILYRSRSVFIQMNLYPYNPGHVMIAPYRHLDELQKLSADEQLDLIQEATRSMTILRELMNVDGFNLGMNQGKVAGAGVEHHLHLHVVPRWNGDTNFMPVIAETKVLPEALSATYRKLVSAFTTTL</sequence>
<dbReference type="InterPro" id="IPR011146">
    <property type="entry name" value="HIT-like"/>
</dbReference>
<dbReference type="Gene3D" id="3.30.428.10">
    <property type="entry name" value="HIT-like"/>
    <property type="match status" value="1"/>
</dbReference>
<dbReference type="PATRIC" id="fig|671143.5.peg.1201"/>
<dbReference type="STRING" id="671143.DAMO_1374"/>
<evidence type="ECO:0000259" key="5">
    <source>
        <dbReference type="PROSITE" id="PS51084"/>
    </source>
</evidence>
<dbReference type="InterPro" id="IPR039383">
    <property type="entry name" value="FHIT"/>
</dbReference>
<feature type="short sequence motif" description="Histidine triad motif" evidence="4">
    <location>
        <begin position="108"/>
        <end position="112"/>
    </location>
</feature>
<reference evidence="6 7" key="1">
    <citation type="journal article" date="2010" name="Nature">
        <title>Nitrite-driven anaerobic methane oxidation by oxygenic bacteria.</title>
        <authorList>
            <person name="Ettwig K.F."/>
            <person name="Butler M.K."/>
            <person name="Le Paslier D."/>
            <person name="Pelletier E."/>
            <person name="Mangenot S."/>
            <person name="Kuypers M.M.M."/>
            <person name="Schreiber F."/>
            <person name="Dutilh B.E."/>
            <person name="Zedelius J."/>
            <person name="de Beer D."/>
            <person name="Gloerich J."/>
            <person name="Wessels H.J.C.T."/>
            <person name="van Allen T."/>
            <person name="Luesken F."/>
            <person name="Wu M."/>
            <person name="van de Pas-Schoonen K.T."/>
            <person name="Op den Camp H.J.M."/>
            <person name="Janssen-Megens E.M."/>
            <person name="Francoijs K-J."/>
            <person name="Stunnenberg H."/>
            <person name="Weissenbach J."/>
            <person name="Jetten M.S.M."/>
            <person name="Strous M."/>
        </authorList>
    </citation>
    <scope>NUCLEOTIDE SEQUENCE [LARGE SCALE GENOMIC DNA]</scope>
</reference>
<accession>D5MFA5</accession>
<dbReference type="PANTHER" id="PTHR42997:SF1">
    <property type="entry name" value="AP-4-A PHOSPHORYLASE"/>
    <property type="match status" value="1"/>
</dbReference>
<dbReference type="KEGG" id="mox:DAMO_1374"/>
<dbReference type="PROSITE" id="PS51084">
    <property type="entry name" value="HIT_2"/>
    <property type="match status" value="1"/>
</dbReference>
<dbReference type="InterPro" id="IPR036265">
    <property type="entry name" value="HIT-like_sf"/>
</dbReference>
<evidence type="ECO:0000256" key="4">
    <source>
        <dbReference type="PROSITE-ProRule" id="PRU00464"/>
    </source>
</evidence>
<dbReference type="Pfam" id="PF01230">
    <property type="entry name" value="HIT"/>
    <property type="match status" value="1"/>
</dbReference>
<name>D5MFA5_METO1</name>
<feature type="binding site" evidence="3">
    <location>
        <begin position="102"/>
        <end position="105"/>
    </location>
    <ligand>
        <name>substrate</name>
    </ligand>
</feature>
<dbReference type="EMBL" id="FP565575">
    <property type="protein sequence ID" value="CBE68434.1"/>
    <property type="molecule type" value="Genomic_DNA"/>
</dbReference>
<dbReference type="GO" id="GO:0000166">
    <property type="term" value="F:nucleotide binding"/>
    <property type="evidence" value="ECO:0007669"/>
    <property type="project" value="UniProtKB-KW"/>
</dbReference>
<evidence type="ECO:0000256" key="3">
    <source>
        <dbReference type="PIRSR" id="PIRSR639383-2"/>
    </source>
</evidence>
<gene>
    <name evidence="6" type="ORF">DAMO_1374</name>
</gene>
<dbReference type="SUPFAM" id="SSF54197">
    <property type="entry name" value="HIT-like"/>
    <property type="match status" value="1"/>
</dbReference>
<dbReference type="HOGENOM" id="CLU_056776_1_2_0"/>
<dbReference type="AlphaFoldDB" id="D5MFA5"/>
<feature type="active site" description="Tele-AMP-histidine intermediate" evidence="2">
    <location>
        <position position="110"/>
    </location>
</feature>
<feature type="binding site" evidence="3">
    <location>
        <position position="112"/>
    </location>
    <ligand>
        <name>substrate</name>
    </ligand>
</feature>
<dbReference type="CDD" id="cd01275">
    <property type="entry name" value="FHIT"/>
    <property type="match status" value="1"/>
</dbReference>
<organism evidence="6 7">
    <name type="scientific">Methylomirabilis oxygeniifera</name>
    <dbReference type="NCBI Taxonomy" id="671143"/>
    <lineage>
        <taxon>Bacteria</taxon>
        <taxon>Candidatus Methylomirabilota</taxon>
        <taxon>Candidatus Methylomirabilia</taxon>
        <taxon>Candidatus Methylomirabilales</taxon>
        <taxon>Candidatus Methylomirabilaceae</taxon>
        <taxon>Candidatus Methylomirabilis</taxon>
    </lineage>
</organism>
<dbReference type="GO" id="GO:0003824">
    <property type="term" value="F:catalytic activity"/>
    <property type="evidence" value="ECO:0007669"/>
    <property type="project" value="InterPro"/>
</dbReference>
<evidence type="ECO:0000256" key="2">
    <source>
        <dbReference type="PIRSR" id="PIRSR639383-1"/>
    </source>
</evidence>
<dbReference type="InterPro" id="IPR052908">
    <property type="entry name" value="AP-4-A_phosphorylase"/>
</dbReference>
<evidence type="ECO:0000313" key="7">
    <source>
        <dbReference type="Proteomes" id="UP000006898"/>
    </source>
</evidence>
<dbReference type="PANTHER" id="PTHR42997">
    <property type="entry name" value="HIT FAMILY HYDROLASE"/>
    <property type="match status" value="1"/>
</dbReference>
<feature type="domain" description="HIT" evidence="5">
    <location>
        <begin position="13"/>
        <end position="123"/>
    </location>
</feature>
<dbReference type="Proteomes" id="UP000006898">
    <property type="component" value="Chromosome"/>
</dbReference>
<proteinExistence type="predicted"/>
<feature type="binding site" evidence="3">
    <location>
        <position position="40"/>
    </location>
    <ligand>
        <name>substrate</name>
    </ligand>
</feature>
<evidence type="ECO:0000256" key="1">
    <source>
        <dbReference type="ARBA" id="ARBA00022741"/>
    </source>
</evidence>